<protein>
    <submittedName>
        <fullName evidence="18">NHLP family bacteriocin export ABC transporter peptidase/permease/ATPase subunit</fullName>
    </submittedName>
</protein>
<dbReference type="AlphaFoldDB" id="A0A930VIC5"/>
<dbReference type="InterPro" id="IPR005074">
    <property type="entry name" value="Peptidase_C39"/>
</dbReference>
<dbReference type="NCBIfam" id="TIGR03796">
    <property type="entry name" value="NHLM_micro_ABC1"/>
    <property type="match status" value="1"/>
</dbReference>
<keyword evidence="6" id="KW-0645">Protease</keyword>
<dbReference type="GO" id="GO:0034040">
    <property type="term" value="F:ATPase-coupled lipid transmembrane transporter activity"/>
    <property type="evidence" value="ECO:0007669"/>
    <property type="project" value="TreeGrafter"/>
</dbReference>
<dbReference type="FunFam" id="3.40.50.300:FF:000299">
    <property type="entry name" value="ABC transporter ATP-binding protein/permease"/>
    <property type="match status" value="1"/>
</dbReference>
<dbReference type="SUPFAM" id="SSF90123">
    <property type="entry name" value="ABC transporter transmembrane region"/>
    <property type="match status" value="1"/>
</dbReference>
<evidence type="ECO:0000256" key="2">
    <source>
        <dbReference type="ARBA" id="ARBA00022448"/>
    </source>
</evidence>
<evidence type="ECO:0000256" key="4">
    <source>
        <dbReference type="ARBA" id="ARBA00022692"/>
    </source>
</evidence>
<dbReference type="SMART" id="SM00382">
    <property type="entry name" value="AAA"/>
    <property type="match status" value="1"/>
</dbReference>
<evidence type="ECO:0000256" key="6">
    <source>
        <dbReference type="ARBA" id="ARBA00022807"/>
    </source>
</evidence>
<feature type="domain" description="ABC transmembrane type-1" evidence="16">
    <location>
        <begin position="178"/>
        <end position="453"/>
    </location>
</feature>
<dbReference type="InterPro" id="IPR036640">
    <property type="entry name" value="ABC1_TM_sf"/>
</dbReference>
<accession>A0A930VIC5</accession>
<dbReference type="PROSITE" id="PS50929">
    <property type="entry name" value="ABC_TM1F"/>
    <property type="match status" value="1"/>
</dbReference>
<name>A0A930VIC5_9ACTN</name>
<dbReference type="InterPro" id="IPR003439">
    <property type="entry name" value="ABC_transporter-like_ATP-bd"/>
</dbReference>
<comment type="subcellular location">
    <subcellularLocation>
        <location evidence="1">Cell membrane</location>
        <topology evidence="1">Multi-pass membrane protein</topology>
    </subcellularLocation>
</comment>
<dbReference type="InterPro" id="IPR027417">
    <property type="entry name" value="P-loop_NTPase"/>
</dbReference>
<evidence type="ECO:0000256" key="12">
    <source>
        <dbReference type="ARBA" id="ARBA00061644"/>
    </source>
</evidence>
<dbReference type="PROSITE" id="PS50990">
    <property type="entry name" value="PEPTIDASE_C39"/>
    <property type="match status" value="1"/>
</dbReference>
<dbReference type="GO" id="GO:0006508">
    <property type="term" value="P:proteolysis"/>
    <property type="evidence" value="ECO:0007669"/>
    <property type="project" value="InterPro"/>
</dbReference>
<feature type="domain" description="Peptidase C39" evidence="17">
    <location>
        <begin position="28"/>
        <end position="147"/>
    </location>
</feature>
<sequence>MSTTSTAPEKPAHPVGSTTRVRTPTYLQMQVTECGAASLGMVLAHYGRWVPLEELRERSGASRDGTTMSDLVKTAEAYGLVGKGYLRGAKLLPDLGFPLILFWKGAHFLVLEGLDEKYAWLNDPASGPRRVTREEFQRDYSRFCLSLRPGPDFTPGGSPPARLTGIWRRVRPVLSEVLAVVVIGLLATLPALAVAAVAKFFVDDVLIQGLTDRTWPLVGALAALVLAQAGLTWFQQRILLRLSTRLTVAESARFVRHALRLPERYFVARSVADLALRAQHNREVASLLTGKLASAGVGLVMMLVYGVALVAIDPLLAAIAIVSSAVTLVVLRQGLARQRQLSQVLFQEQAMLNQTTAYGAVTMETIKAGGLESDYYARWEGGAVRVNEARQRMAVAAQLSDSVPVLLRSLVAAGVLCVGGLRVMDGSLEVGSLVAFQSLLGSFGAPVAELVGFSWLVQHLQNLVRRLDDVFEEPVDPACDPAVQRLELAAGTPARLDGAVELREVTFGFKPTVPPLIRDFSLALTPGARVAVVGPSGSGKSTLVRLVTGLYEPWAGTVLLDGRLRHEIPSPVIARSVAMVEQRIALFAGTVRENLTLWDDDVRDDDLARAAMDAQIYEDILARPGAFESRMEDGGANWSGGQRQRLEIARALVRNPAVLVLDEATSALDPDTEAAVEAALRRRGCTTIVVAHRLSTVRDADLILVMVKGEVVERGTHEELLALDGHYAGLVRE</sequence>
<proteinExistence type="inferred from homology"/>
<keyword evidence="7" id="KW-0067">ATP-binding</keyword>
<dbReference type="Pfam" id="PF00005">
    <property type="entry name" value="ABC_tran"/>
    <property type="match status" value="1"/>
</dbReference>
<dbReference type="Pfam" id="PF03412">
    <property type="entry name" value="Peptidase_C39"/>
    <property type="match status" value="1"/>
</dbReference>
<dbReference type="EMBL" id="JADKPO010000011">
    <property type="protein sequence ID" value="MBF4768084.1"/>
    <property type="molecule type" value="Genomic_DNA"/>
</dbReference>
<evidence type="ECO:0000313" key="18">
    <source>
        <dbReference type="EMBL" id="MBF4768084.1"/>
    </source>
</evidence>
<organism evidence="18 19">
    <name type="scientific">Nocardioides agariphilus</name>
    <dbReference type="NCBI Taxonomy" id="433664"/>
    <lineage>
        <taxon>Bacteria</taxon>
        <taxon>Bacillati</taxon>
        <taxon>Actinomycetota</taxon>
        <taxon>Actinomycetes</taxon>
        <taxon>Propionibacteriales</taxon>
        <taxon>Nocardioidaceae</taxon>
        <taxon>Nocardioides</taxon>
    </lineage>
</organism>
<dbReference type="InterPro" id="IPR039421">
    <property type="entry name" value="Type_1_exporter"/>
</dbReference>
<keyword evidence="6" id="KW-0788">Thiol protease</keyword>
<feature type="transmembrane region" description="Helical" evidence="14">
    <location>
        <begin position="314"/>
        <end position="331"/>
    </location>
</feature>
<dbReference type="Proteomes" id="UP000660668">
    <property type="component" value="Unassembled WGS sequence"/>
</dbReference>
<dbReference type="PANTHER" id="PTHR24221">
    <property type="entry name" value="ATP-BINDING CASSETTE SUB-FAMILY B"/>
    <property type="match status" value="1"/>
</dbReference>
<evidence type="ECO:0000259" key="15">
    <source>
        <dbReference type="PROSITE" id="PS50893"/>
    </source>
</evidence>
<comment type="similarity">
    <text evidence="12">Belongs to the ABC transporter superfamily. Lipid exporter (TC 3.A.1.106) family.</text>
</comment>
<keyword evidence="19" id="KW-1185">Reference proteome</keyword>
<dbReference type="GO" id="GO:0008234">
    <property type="term" value="F:cysteine-type peptidase activity"/>
    <property type="evidence" value="ECO:0007669"/>
    <property type="project" value="UniProtKB-KW"/>
</dbReference>
<evidence type="ECO:0000256" key="1">
    <source>
        <dbReference type="ARBA" id="ARBA00004651"/>
    </source>
</evidence>
<dbReference type="GO" id="GO:0005886">
    <property type="term" value="C:plasma membrane"/>
    <property type="evidence" value="ECO:0007669"/>
    <property type="project" value="UniProtKB-SubCell"/>
</dbReference>
<dbReference type="GO" id="GO:0005524">
    <property type="term" value="F:ATP binding"/>
    <property type="evidence" value="ECO:0007669"/>
    <property type="project" value="UniProtKB-KW"/>
</dbReference>
<evidence type="ECO:0000256" key="5">
    <source>
        <dbReference type="ARBA" id="ARBA00022741"/>
    </source>
</evidence>
<evidence type="ECO:0000313" key="19">
    <source>
        <dbReference type="Proteomes" id="UP000660668"/>
    </source>
</evidence>
<feature type="transmembrane region" description="Helical" evidence="14">
    <location>
        <begin position="405"/>
        <end position="424"/>
    </location>
</feature>
<comment type="caution">
    <text evidence="18">The sequence shown here is derived from an EMBL/GenBank/DDBJ whole genome shotgun (WGS) entry which is preliminary data.</text>
</comment>
<dbReference type="GO" id="GO:0016887">
    <property type="term" value="F:ATP hydrolysis activity"/>
    <property type="evidence" value="ECO:0007669"/>
    <property type="project" value="InterPro"/>
</dbReference>
<keyword evidence="4 14" id="KW-0812">Transmembrane</keyword>
<feature type="region of interest" description="Disordered" evidence="13">
    <location>
        <begin position="1"/>
        <end position="21"/>
    </location>
</feature>
<feature type="transmembrane region" description="Helical" evidence="14">
    <location>
        <begin position="177"/>
        <end position="202"/>
    </location>
</feature>
<dbReference type="Gene3D" id="3.40.50.300">
    <property type="entry name" value="P-loop containing nucleotide triphosphate hydrolases"/>
    <property type="match status" value="1"/>
</dbReference>
<evidence type="ECO:0000256" key="8">
    <source>
        <dbReference type="ARBA" id="ARBA00022927"/>
    </source>
</evidence>
<feature type="transmembrane region" description="Helical" evidence="14">
    <location>
        <begin position="436"/>
        <end position="457"/>
    </location>
</feature>
<evidence type="ECO:0000256" key="7">
    <source>
        <dbReference type="ARBA" id="ARBA00022840"/>
    </source>
</evidence>
<keyword evidence="9 14" id="KW-1133">Transmembrane helix</keyword>
<dbReference type="GO" id="GO:0043213">
    <property type="term" value="P:bacteriocin transport"/>
    <property type="evidence" value="ECO:0007669"/>
    <property type="project" value="UniProtKB-KW"/>
</dbReference>
<keyword evidence="10 14" id="KW-0472">Membrane</keyword>
<keyword evidence="3" id="KW-1003">Cell membrane</keyword>
<evidence type="ECO:0000259" key="16">
    <source>
        <dbReference type="PROSITE" id="PS50929"/>
    </source>
</evidence>
<keyword evidence="2" id="KW-0813">Transport</keyword>
<keyword evidence="6" id="KW-0378">Hydrolase</keyword>
<evidence type="ECO:0000256" key="13">
    <source>
        <dbReference type="SAM" id="MobiDB-lite"/>
    </source>
</evidence>
<dbReference type="Gene3D" id="1.20.1560.10">
    <property type="entry name" value="ABC transporter type 1, transmembrane domain"/>
    <property type="match status" value="1"/>
</dbReference>
<evidence type="ECO:0000256" key="9">
    <source>
        <dbReference type="ARBA" id="ARBA00022989"/>
    </source>
</evidence>
<dbReference type="PROSITE" id="PS50893">
    <property type="entry name" value="ABC_TRANSPORTER_2"/>
    <property type="match status" value="1"/>
</dbReference>
<evidence type="ECO:0000256" key="10">
    <source>
        <dbReference type="ARBA" id="ARBA00023136"/>
    </source>
</evidence>
<evidence type="ECO:0000256" key="14">
    <source>
        <dbReference type="SAM" id="Phobius"/>
    </source>
</evidence>
<feature type="transmembrane region" description="Helical" evidence="14">
    <location>
        <begin position="284"/>
        <end position="308"/>
    </location>
</feature>
<dbReference type="GO" id="GO:0140359">
    <property type="term" value="F:ABC-type transporter activity"/>
    <property type="evidence" value="ECO:0007669"/>
    <property type="project" value="InterPro"/>
</dbReference>
<keyword evidence="8" id="KW-0653">Protein transport</keyword>
<dbReference type="RefSeq" id="WP_194696240.1">
    <property type="nucleotide sequence ID" value="NZ_JADKPO010000011.1"/>
</dbReference>
<dbReference type="InterPro" id="IPR011527">
    <property type="entry name" value="ABC1_TM_dom"/>
</dbReference>
<dbReference type="PANTHER" id="PTHR24221:SF654">
    <property type="entry name" value="ATP-BINDING CASSETTE SUB-FAMILY B MEMBER 6"/>
    <property type="match status" value="1"/>
</dbReference>
<dbReference type="InterPro" id="IPR022514">
    <property type="entry name" value="NHPM_micro_ABC1"/>
</dbReference>
<dbReference type="InterPro" id="IPR003593">
    <property type="entry name" value="AAA+_ATPase"/>
</dbReference>
<dbReference type="SUPFAM" id="SSF52540">
    <property type="entry name" value="P-loop containing nucleoside triphosphate hydrolases"/>
    <property type="match status" value="1"/>
</dbReference>
<dbReference type="GO" id="GO:0015031">
    <property type="term" value="P:protein transport"/>
    <property type="evidence" value="ECO:0007669"/>
    <property type="project" value="UniProtKB-KW"/>
</dbReference>
<dbReference type="Pfam" id="PF00664">
    <property type="entry name" value="ABC_membrane"/>
    <property type="match status" value="1"/>
</dbReference>
<evidence type="ECO:0000259" key="17">
    <source>
        <dbReference type="PROSITE" id="PS50990"/>
    </source>
</evidence>
<gene>
    <name evidence="18" type="ORF">ISU10_09920</name>
</gene>
<keyword evidence="5" id="KW-0547">Nucleotide-binding</keyword>
<dbReference type="Gene3D" id="3.90.70.10">
    <property type="entry name" value="Cysteine proteinases"/>
    <property type="match status" value="1"/>
</dbReference>
<feature type="domain" description="ABC transporter" evidence="15">
    <location>
        <begin position="500"/>
        <end position="733"/>
    </location>
</feature>
<feature type="transmembrane region" description="Helical" evidence="14">
    <location>
        <begin position="214"/>
        <end position="234"/>
    </location>
</feature>
<evidence type="ECO:0000256" key="3">
    <source>
        <dbReference type="ARBA" id="ARBA00022475"/>
    </source>
</evidence>
<keyword evidence="11" id="KW-0080">Bacteriocin transport</keyword>
<reference evidence="18" key="1">
    <citation type="submission" date="2020-11" db="EMBL/GenBank/DDBJ databases">
        <title>Nocardioides cynanchi sp. nov., isolated from soil of rhizosphere of Cynanchum wilfordii.</title>
        <authorList>
            <person name="Lee J.-S."/>
            <person name="Suh M.K."/>
            <person name="Kim J.-S."/>
        </authorList>
    </citation>
    <scope>NUCLEOTIDE SEQUENCE</scope>
    <source>
        <strain evidence="18">KCTC 19276</strain>
    </source>
</reference>
<evidence type="ECO:0000256" key="11">
    <source>
        <dbReference type="ARBA" id="ARBA00043264"/>
    </source>
</evidence>